<evidence type="ECO:0000313" key="3">
    <source>
        <dbReference type="Proteomes" id="UP000054498"/>
    </source>
</evidence>
<dbReference type="KEGG" id="mng:MNEG_13936"/>
<dbReference type="EMBL" id="KK104362">
    <property type="protein sequence ID" value="KIY94025.1"/>
    <property type="molecule type" value="Genomic_DNA"/>
</dbReference>
<gene>
    <name evidence="2" type="ORF">MNEG_13936</name>
</gene>
<feature type="compositionally biased region" description="Acidic residues" evidence="1">
    <location>
        <begin position="1"/>
        <end position="62"/>
    </location>
</feature>
<sequence length="116" mass="12061">MSDFESSDSDPYGEDASEDSSEEEDEEAVDENGVADEDGDGDEDEDEEEEGEEGAGGDEEEGAAGKPTFRGIKAADADLLVPVGGGRCFVLQNGRRGGGTLAPRRSQWSLVGTATA</sequence>
<name>A0A0D2MG05_9CHLO</name>
<accession>A0A0D2MG05</accession>
<protein>
    <submittedName>
        <fullName evidence="2">Uncharacterized protein</fullName>
    </submittedName>
</protein>
<keyword evidence="3" id="KW-1185">Reference proteome</keyword>
<dbReference type="RefSeq" id="XP_013893045.1">
    <property type="nucleotide sequence ID" value="XM_014037591.1"/>
</dbReference>
<evidence type="ECO:0000256" key="1">
    <source>
        <dbReference type="SAM" id="MobiDB-lite"/>
    </source>
</evidence>
<feature type="region of interest" description="Disordered" evidence="1">
    <location>
        <begin position="1"/>
        <end position="70"/>
    </location>
</feature>
<organism evidence="2 3">
    <name type="scientific">Monoraphidium neglectum</name>
    <dbReference type="NCBI Taxonomy" id="145388"/>
    <lineage>
        <taxon>Eukaryota</taxon>
        <taxon>Viridiplantae</taxon>
        <taxon>Chlorophyta</taxon>
        <taxon>core chlorophytes</taxon>
        <taxon>Chlorophyceae</taxon>
        <taxon>CS clade</taxon>
        <taxon>Sphaeropleales</taxon>
        <taxon>Selenastraceae</taxon>
        <taxon>Monoraphidium</taxon>
    </lineage>
</organism>
<reference evidence="2 3" key="1">
    <citation type="journal article" date="2013" name="BMC Genomics">
        <title>Reconstruction of the lipid metabolism for the microalga Monoraphidium neglectum from its genome sequence reveals characteristics suitable for biofuel production.</title>
        <authorList>
            <person name="Bogen C."/>
            <person name="Al-Dilaimi A."/>
            <person name="Albersmeier A."/>
            <person name="Wichmann J."/>
            <person name="Grundmann M."/>
            <person name="Rupp O."/>
            <person name="Lauersen K.J."/>
            <person name="Blifernez-Klassen O."/>
            <person name="Kalinowski J."/>
            <person name="Goesmann A."/>
            <person name="Mussgnug J.H."/>
            <person name="Kruse O."/>
        </authorList>
    </citation>
    <scope>NUCLEOTIDE SEQUENCE [LARGE SCALE GENOMIC DNA]</scope>
    <source>
        <strain evidence="2 3">SAG 48.87</strain>
    </source>
</reference>
<dbReference type="AlphaFoldDB" id="A0A0D2MG05"/>
<evidence type="ECO:0000313" key="2">
    <source>
        <dbReference type="EMBL" id="KIY94025.1"/>
    </source>
</evidence>
<dbReference type="Proteomes" id="UP000054498">
    <property type="component" value="Unassembled WGS sequence"/>
</dbReference>
<dbReference type="GeneID" id="25731448"/>
<proteinExistence type="predicted"/>